<gene>
    <name evidence="12" type="ORF">FN846DRAFT_960939</name>
</gene>
<keyword evidence="5 12" id="KW-0418">Kinase</keyword>
<dbReference type="SUPFAM" id="SSF56112">
    <property type="entry name" value="Protein kinase-like (PK-like)"/>
    <property type="match status" value="1"/>
</dbReference>
<dbReference type="OrthoDB" id="5979581at2759"/>
<keyword evidence="13" id="KW-1185">Reference proteome</keyword>
<dbReference type="Gene3D" id="3.30.200.20">
    <property type="entry name" value="Phosphorylase Kinase, domain 1"/>
    <property type="match status" value="1"/>
</dbReference>
<feature type="region of interest" description="Disordered" evidence="10">
    <location>
        <begin position="145"/>
        <end position="165"/>
    </location>
</feature>
<dbReference type="PROSITE" id="PS00107">
    <property type="entry name" value="PROTEIN_KINASE_ATP"/>
    <property type="match status" value="1"/>
</dbReference>
<dbReference type="AlphaFoldDB" id="A0A5J5EPW9"/>
<proteinExistence type="predicted"/>
<keyword evidence="6 9" id="KW-0067">ATP-binding</keyword>
<dbReference type="InterPro" id="IPR011009">
    <property type="entry name" value="Kinase-like_dom_sf"/>
</dbReference>
<evidence type="ECO:0000259" key="11">
    <source>
        <dbReference type="PROSITE" id="PS50011"/>
    </source>
</evidence>
<evidence type="ECO:0000313" key="12">
    <source>
        <dbReference type="EMBL" id="KAA8899150.1"/>
    </source>
</evidence>
<dbReference type="EC" id="2.7.11.1" evidence="1"/>
<keyword evidence="2" id="KW-0723">Serine/threonine-protein kinase</keyword>
<evidence type="ECO:0000256" key="2">
    <source>
        <dbReference type="ARBA" id="ARBA00022527"/>
    </source>
</evidence>
<evidence type="ECO:0000313" key="13">
    <source>
        <dbReference type="Proteomes" id="UP000326924"/>
    </source>
</evidence>
<evidence type="ECO:0000256" key="7">
    <source>
        <dbReference type="ARBA" id="ARBA00047899"/>
    </source>
</evidence>
<feature type="domain" description="Protein kinase" evidence="11">
    <location>
        <begin position="54"/>
        <end position="441"/>
    </location>
</feature>
<evidence type="ECO:0000256" key="10">
    <source>
        <dbReference type="SAM" id="MobiDB-lite"/>
    </source>
</evidence>
<evidence type="ECO:0000256" key="4">
    <source>
        <dbReference type="ARBA" id="ARBA00022741"/>
    </source>
</evidence>
<comment type="catalytic activity">
    <reaction evidence="8">
        <text>L-seryl-[protein] + ATP = O-phospho-L-seryl-[protein] + ADP + H(+)</text>
        <dbReference type="Rhea" id="RHEA:17989"/>
        <dbReference type="Rhea" id="RHEA-COMP:9863"/>
        <dbReference type="Rhea" id="RHEA-COMP:11604"/>
        <dbReference type="ChEBI" id="CHEBI:15378"/>
        <dbReference type="ChEBI" id="CHEBI:29999"/>
        <dbReference type="ChEBI" id="CHEBI:30616"/>
        <dbReference type="ChEBI" id="CHEBI:83421"/>
        <dbReference type="ChEBI" id="CHEBI:456216"/>
        <dbReference type="EC" id="2.7.11.1"/>
    </reaction>
</comment>
<evidence type="ECO:0000256" key="9">
    <source>
        <dbReference type="PROSITE-ProRule" id="PRU10141"/>
    </source>
</evidence>
<protein>
    <recommendedName>
        <fullName evidence="1">non-specific serine/threonine protein kinase</fullName>
        <ecNumber evidence="1">2.7.11.1</ecNumber>
    </recommendedName>
</protein>
<feature type="binding site" evidence="9">
    <location>
        <position position="83"/>
    </location>
    <ligand>
        <name>ATP</name>
        <dbReference type="ChEBI" id="CHEBI:30616"/>
    </ligand>
</feature>
<dbReference type="PROSITE" id="PS50011">
    <property type="entry name" value="PROTEIN_KINASE_DOM"/>
    <property type="match status" value="1"/>
</dbReference>
<dbReference type="PANTHER" id="PTHR47634">
    <property type="entry name" value="PROTEIN KINASE DOMAIN-CONTAINING PROTEIN-RELATED"/>
    <property type="match status" value="1"/>
</dbReference>
<dbReference type="InParanoid" id="A0A5J5EPW9"/>
<keyword evidence="3" id="KW-0808">Transferase</keyword>
<dbReference type="Gene3D" id="1.10.510.10">
    <property type="entry name" value="Transferase(Phosphotransferase) domain 1"/>
    <property type="match status" value="1"/>
</dbReference>
<evidence type="ECO:0000256" key="6">
    <source>
        <dbReference type="ARBA" id="ARBA00022840"/>
    </source>
</evidence>
<evidence type="ECO:0000256" key="8">
    <source>
        <dbReference type="ARBA" id="ARBA00048679"/>
    </source>
</evidence>
<name>A0A5J5EPW9_9PEZI</name>
<sequence length="450" mass="50935">MSSRPPTPSAELPSSDRSQWRFHPITAPTEWIEEYRPNWFHPIHFGDVFKDGRYKVIRKLGYGAFSTVWLAIDQQVRRYVALKVLSAKESARTQELAIHLRLAELTPSHPGAKHVVALLDSFRHHGPNGIHLCLVFEPMGPSANSMAEHLSHKSPKANEPGSGRKYPKSMAKAILRHALLGLDSLHQNGIVHGDVQPGNLLFAINVDLGLVEEEKLKQDFNQKQVVSEPPKRLDGKVDKWAPRYLAVAQPLASYVDASSAFTVKISDMGAAFWRDRPKEPITPVGLRAPELIFGDPFDQSIDVWSIGCLLFEFLTGTPLVTLCWGSDQLEECNDDHLLQLTDVLGDLPEEYFSRWAHARKYFGPTRQRIDPDPNTPITEDEGCFDDPEARAEPLETFFRNEKQSDMDEAEASMIISLLRRILQYDPKDRPSAADILQDPWFKQGEDIYRQ</sequence>
<dbReference type="InterPro" id="IPR000719">
    <property type="entry name" value="Prot_kinase_dom"/>
</dbReference>
<dbReference type="Pfam" id="PF00069">
    <property type="entry name" value="Pkinase"/>
    <property type="match status" value="2"/>
</dbReference>
<comment type="catalytic activity">
    <reaction evidence="7">
        <text>L-threonyl-[protein] + ATP = O-phospho-L-threonyl-[protein] + ADP + H(+)</text>
        <dbReference type="Rhea" id="RHEA:46608"/>
        <dbReference type="Rhea" id="RHEA-COMP:11060"/>
        <dbReference type="Rhea" id="RHEA-COMP:11605"/>
        <dbReference type="ChEBI" id="CHEBI:15378"/>
        <dbReference type="ChEBI" id="CHEBI:30013"/>
        <dbReference type="ChEBI" id="CHEBI:30616"/>
        <dbReference type="ChEBI" id="CHEBI:61977"/>
        <dbReference type="ChEBI" id="CHEBI:456216"/>
        <dbReference type="EC" id="2.7.11.1"/>
    </reaction>
</comment>
<dbReference type="GO" id="GO:0050684">
    <property type="term" value="P:regulation of mRNA processing"/>
    <property type="evidence" value="ECO:0007669"/>
    <property type="project" value="TreeGrafter"/>
</dbReference>
<dbReference type="InterPro" id="IPR017441">
    <property type="entry name" value="Protein_kinase_ATP_BS"/>
</dbReference>
<dbReference type="InterPro" id="IPR051334">
    <property type="entry name" value="SRPK"/>
</dbReference>
<dbReference type="Proteomes" id="UP000326924">
    <property type="component" value="Unassembled WGS sequence"/>
</dbReference>
<keyword evidence="4 9" id="KW-0547">Nucleotide-binding</keyword>
<dbReference type="EMBL" id="VXIS01000172">
    <property type="protein sequence ID" value="KAA8899150.1"/>
    <property type="molecule type" value="Genomic_DNA"/>
</dbReference>
<evidence type="ECO:0000256" key="5">
    <source>
        <dbReference type="ARBA" id="ARBA00022777"/>
    </source>
</evidence>
<accession>A0A5J5EPW9</accession>
<dbReference type="GO" id="GO:0005524">
    <property type="term" value="F:ATP binding"/>
    <property type="evidence" value="ECO:0007669"/>
    <property type="project" value="UniProtKB-UniRule"/>
</dbReference>
<dbReference type="GO" id="GO:0004674">
    <property type="term" value="F:protein serine/threonine kinase activity"/>
    <property type="evidence" value="ECO:0007669"/>
    <property type="project" value="UniProtKB-KW"/>
</dbReference>
<dbReference type="PANTHER" id="PTHR47634:SF9">
    <property type="entry name" value="PROTEIN KINASE DOMAIN-CONTAINING PROTEIN-RELATED"/>
    <property type="match status" value="1"/>
</dbReference>
<evidence type="ECO:0000256" key="1">
    <source>
        <dbReference type="ARBA" id="ARBA00012513"/>
    </source>
</evidence>
<evidence type="ECO:0000256" key="3">
    <source>
        <dbReference type="ARBA" id="ARBA00022679"/>
    </source>
</evidence>
<reference evidence="12 13" key="1">
    <citation type="submission" date="2019-09" db="EMBL/GenBank/DDBJ databases">
        <title>Draft genome of the ectomycorrhizal ascomycete Sphaerosporella brunnea.</title>
        <authorList>
            <consortium name="DOE Joint Genome Institute"/>
            <person name="Benucci G.M."/>
            <person name="Marozzi G."/>
            <person name="Antonielli L."/>
            <person name="Sanchez S."/>
            <person name="Marco P."/>
            <person name="Wang X."/>
            <person name="Falini L.B."/>
            <person name="Barry K."/>
            <person name="Haridas S."/>
            <person name="Lipzen A."/>
            <person name="Labutti K."/>
            <person name="Grigoriev I.V."/>
            <person name="Murat C."/>
            <person name="Martin F."/>
            <person name="Albertini E."/>
            <person name="Donnini D."/>
            <person name="Bonito G."/>
        </authorList>
    </citation>
    <scope>NUCLEOTIDE SEQUENCE [LARGE SCALE GENOMIC DNA]</scope>
    <source>
        <strain evidence="12 13">Sb_GMNB300</strain>
    </source>
</reference>
<organism evidence="12 13">
    <name type="scientific">Sphaerosporella brunnea</name>
    <dbReference type="NCBI Taxonomy" id="1250544"/>
    <lineage>
        <taxon>Eukaryota</taxon>
        <taxon>Fungi</taxon>
        <taxon>Dikarya</taxon>
        <taxon>Ascomycota</taxon>
        <taxon>Pezizomycotina</taxon>
        <taxon>Pezizomycetes</taxon>
        <taxon>Pezizales</taxon>
        <taxon>Pyronemataceae</taxon>
        <taxon>Sphaerosporella</taxon>
    </lineage>
</organism>
<dbReference type="GO" id="GO:0000245">
    <property type="term" value="P:spliceosomal complex assembly"/>
    <property type="evidence" value="ECO:0007669"/>
    <property type="project" value="TreeGrafter"/>
</dbReference>
<comment type="caution">
    <text evidence="12">The sequence shown here is derived from an EMBL/GenBank/DDBJ whole genome shotgun (WGS) entry which is preliminary data.</text>
</comment>